<dbReference type="EMBL" id="CAWUPB010001168">
    <property type="protein sequence ID" value="CAK7345856.1"/>
    <property type="molecule type" value="Genomic_DNA"/>
</dbReference>
<dbReference type="InterPro" id="IPR005828">
    <property type="entry name" value="MFS_sugar_transport-like"/>
</dbReference>
<evidence type="ECO:0000313" key="9">
    <source>
        <dbReference type="Proteomes" id="UP001314170"/>
    </source>
</evidence>
<keyword evidence="2" id="KW-0813">Transport</keyword>
<keyword evidence="3 6" id="KW-0812">Transmembrane</keyword>
<dbReference type="PANTHER" id="PTHR23511">
    <property type="entry name" value="SYNAPTIC VESICLE GLYCOPROTEIN 2"/>
    <property type="match status" value="1"/>
</dbReference>
<evidence type="ECO:0000256" key="1">
    <source>
        <dbReference type="ARBA" id="ARBA00004141"/>
    </source>
</evidence>
<feature type="transmembrane region" description="Helical" evidence="6">
    <location>
        <begin position="430"/>
        <end position="448"/>
    </location>
</feature>
<feature type="transmembrane region" description="Helical" evidence="6">
    <location>
        <begin position="220"/>
        <end position="241"/>
    </location>
</feature>
<feature type="transmembrane region" description="Helical" evidence="6">
    <location>
        <begin position="490"/>
        <end position="514"/>
    </location>
</feature>
<dbReference type="GO" id="GO:0016020">
    <property type="term" value="C:membrane"/>
    <property type="evidence" value="ECO:0007669"/>
    <property type="project" value="UniProtKB-SubCell"/>
</dbReference>
<dbReference type="Proteomes" id="UP001314170">
    <property type="component" value="Unassembled WGS sequence"/>
</dbReference>
<accession>A0AAV1S5Q2</accession>
<evidence type="ECO:0000256" key="6">
    <source>
        <dbReference type="SAM" id="Phobius"/>
    </source>
</evidence>
<protein>
    <recommendedName>
        <fullName evidence="7">Major facilitator superfamily (MFS) profile domain-containing protein</fullName>
    </recommendedName>
</protein>
<feature type="transmembrane region" description="Helical" evidence="6">
    <location>
        <begin position="247"/>
        <end position="268"/>
    </location>
</feature>
<dbReference type="AlphaFoldDB" id="A0AAV1S5Q2"/>
<comment type="caution">
    <text evidence="8">The sequence shown here is derived from an EMBL/GenBank/DDBJ whole genome shotgun (WGS) entry which is preliminary data.</text>
</comment>
<dbReference type="PROSITE" id="PS00216">
    <property type="entry name" value="SUGAR_TRANSPORT_1"/>
    <property type="match status" value="1"/>
</dbReference>
<feature type="transmembrane region" description="Helical" evidence="6">
    <location>
        <begin position="134"/>
        <end position="153"/>
    </location>
</feature>
<dbReference type="InterPro" id="IPR036259">
    <property type="entry name" value="MFS_trans_sf"/>
</dbReference>
<evidence type="ECO:0000313" key="8">
    <source>
        <dbReference type="EMBL" id="CAK7345856.1"/>
    </source>
</evidence>
<organism evidence="8 9">
    <name type="scientific">Dovyalis caffra</name>
    <dbReference type="NCBI Taxonomy" id="77055"/>
    <lineage>
        <taxon>Eukaryota</taxon>
        <taxon>Viridiplantae</taxon>
        <taxon>Streptophyta</taxon>
        <taxon>Embryophyta</taxon>
        <taxon>Tracheophyta</taxon>
        <taxon>Spermatophyta</taxon>
        <taxon>Magnoliopsida</taxon>
        <taxon>eudicotyledons</taxon>
        <taxon>Gunneridae</taxon>
        <taxon>Pentapetalae</taxon>
        <taxon>rosids</taxon>
        <taxon>fabids</taxon>
        <taxon>Malpighiales</taxon>
        <taxon>Salicaceae</taxon>
        <taxon>Flacourtieae</taxon>
        <taxon>Dovyalis</taxon>
    </lineage>
</organism>
<dbReference type="Gene3D" id="1.20.1250.20">
    <property type="entry name" value="MFS general substrate transporter like domains"/>
    <property type="match status" value="1"/>
</dbReference>
<evidence type="ECO:0000256" key="2">
    <source>
        <dbReference type="ARBA" id="ARBA00022448"/>
    </source>
</evidence>
<feature type="transmembrane region" description="Helical" evidence="6">
    <location>
        <begin position="189"/>
        <end position="208"/>
    </location>
</feature>
<gene>
    <name evidence="8" type="ORF">DCAF_LOCUS18519</name>
</gene>
<comment type="subcellular location">
    <subcellularLocation>
        <location evidence="1">Membrane</location>
        <topology evidence="1">Multi-pass membrane protein</topology>
    </subcellularLocation>
</comment>
<dbReference type="Pfam" id="PF00083">
    <property type="entry name" value="Sugar_tr"/>
    <property type="match status" value="1"/>
</dbReference>
<keyword evidence="5 6" id="KW-0472">Membrane</keyword>
<keyword evidence="9" id="KW-1185">Reference proteome</keyword>
<feature type="transmembrane region" description="Helical" evidence="6">
    <location>
        <begin position="454"/>
        <end position="478"/>
    </location>
</feature>
<evidence type="ECO:0000256" key="5">
    <source>
        <dbReference type="ARBA" id="ARBA00023136"/>
    </source>
</evidence>
<dbReference type="InterPro" id="IPR020846">
    <property type="entry name" value="MFS_dom"/>
</dbReference>
<evidence type="ECO:0000256" key="4">
    <source>
        <dbReference type="ARBA" id="ARBA00022989"/>
    </source>
</evidence>
<sequence>MNEPAPEESSIRVSTSFFDDQKMKSLQEWDDVFVSLLSIWSCFFVIQMDGESSVYTLNKAHASVAFGKFQMDGESPVYTVDEALTSVGFGKFQILVLVYAGLGWFSEAMELMILSFVGPAVKSQWDLSDDQESLISTVVFAGMLVGGFSLGLISDCYGRRKGLLGLNLLTCVAGVLSTFSPNYASLVTLRFFVGFGVGGGDVFVTWFLEFVPASHRGIRMIFLSFFWTFGTIFEAALAWIVMPGLGWRWLLGLSSLPSIAMLLFYSLVPESPRYLCTKGRITDAHKILEKIARLNQSKLPPGMLVSDSTVGRDEESANSESTPLHSTTRKMDLDLRSGFSSLVTLFSSKFVRTTLLLWALCFGNVFSYYGILLLASELSSAQSQCGSSNAMFSKILQDDSLYVNVFITSLAEIPGLLISAIMVDRIGRKFTVAFLFVLACISLLPLVHRQPATLTTVLLFGARMSTNGAFTVSAIYGLELYPTALRATAGGAAGAVGRVGGMICPLVAVALVTSCRLTEAIILFEVVMAISTVCVLLVRVETKGKELSDSIDHVSDSEQAADVR</sequence>
<proteinExistence type="predicted"/>
<dbReference type="PANTHER" id="PTHR23511:SF5">
    <property type="entry name" value="MAJOR FACILITATOR-TYPE TRANSPORTER HXNZ-RELATED"/>
    <property type="match status" value="1"/>
</dbReference>
<feature type="transmembrane region" description="Helical" evidence="6">
    <location>
        <begin position="94"/>
        <end position="114"/>
    </location>
</feature>
<reference evidence="8 9" key="1">
    <citation type="submission" date="2024-01" db="EMBL/GenBank/DDBJ databases">
        <authorList>
            <person name="Waweru B."/>
        </authorList>
    </citation>
    <scope>NUCLEOTIDE SEQUENCE [LARGE SCALE GENOMIC DNA]</scope>
</reference>
<dbReference type="PROSITE" id="PS50850">
    <property type="entry name" value="MFS"/>
    <property type="match status" value="1"/>
</dbReference>
<dbReference type="FunFam" id="1.20.1250.20:FF:000232">
    <property type="entry name" value="Organic cation/carnitine transporter 7"/>
    <property type="match status" value="1"/>
</dbReference>
<feature type="transmembrane region" description="Helical" evidence="6">
    <location>
        <begin position="520"/>
        <end position="538"/>
    </location>
</feature>
<feature type="domain" description="Major facilitator superfamily (MFS) profile" evidence="7">
    <location>
        <begin position="96"/>
        <end position="543"/>
    </location>
</feature>
<feature type="transmembrane region" description="Helical" evidence="6">
    <location>
        <begin position="165"/>
        <end position="183"/>
    </location>
</feature>
<dbReference type="SUPFAM" id="SSF103473">
    <property type="entry name" value="MFS general substrate transporter"/>
    <property type="match status" value="1"/>
</dbReference>
<dbReference type="GO" id="GO:0022857">
    <property type="term" value="F:transmembrane transporter activity"/>
    <property type="evidence" value="ECO:0007669"/>
    <property type="project" value="InterPro"/>
</dbReference>
<keyword evidence="4 6" id="KW-1133">Transmembrane helix</keyword>
<feature type="transmembrane region" description="Helical" evidence="6">
    <location>
        <begin position="401"/>
        <end position="423"/>
    </location>
</feature>
<evidence type="ECO:0000256" key="3">
    <source>
        <dbReference type="ARBA" id="ARBA00022692"/>
    </source>
</evidence>
<feature type="transmembrane region" description="Helical" evidence="6">
    <location>
        <begin position="355"/>
        <end position="375"/>
    </location>
</feature>
<name>A0AAV1S5Q2_9ROSI</name>
<evidence type="ECO:0000259" key="7">
    <source>
        <dbReference type="PROSITE" id="PS50850"/>
    </source>
</evidence>
<dbReference type="InterPro" id="IPR005829">
    <property type="entry name" value="Sugar_transporter_CS"/>
</dbReference>